<organism evidence="1 2">
    <name type="scientific">Streptomyces yaizuensis</name>
    <dbReference type="NCBI Taxonomy" id="2989713"/>
    <lineage>
        <taxon>Bacteria</taxon>
        <taxon>Bacillati</taxon>
        <taxon>Actinomycetota</taxon>
        <taxon>Actinomycetes</taxon>
        <taxon>Kitasatosporales</taxon>
        <taxon>Streptomycetaceae</taxon>
        <taxon>Streptomyces</taxon>
    </lineage>
</organism>
<accession>A0AA86IZ97</accession>
<protein>
    <submittedName>
        <fullName evidence="1">Uncharacterized protein</fullName>
    </submittedName>
</protein>
<geneLocation type="plasmid" evidence="1 2">
    <name>pYSPA8-1</name>
</geneLocation>
<dbReference type="EMBL" id="LC735414">
    <property type="protein sequence ID" value="BDT39576.1"/>
    <property type="molecule type" value="Genomic_DNA"/>
</dbReference>
<proteinExistence type="predicted"/>
<sequence length="81" mass="8732">MTGKERGPAANRRRMNALHALENAGLLTFVRSAPAEGGRQFTVIVRGKEHVLASSEVDAFVRGLLAATGRTVDLETPFPED</sequence>
<dbReference type="RefSeq" id="WP_323451935.1">
    <property type="nucleotide sequence ID" value="NZ_LC735414.1"/>
</dbReference>
<keyword evidence="1" id="KW-0614">Plasmid</keyword>
<evidence type="ECO:0000313" key="2">
    <source>
        <dbReference type="Proteomes" id="UP001291653"/>
    </source>
</evidence>
<keyword evidence="2" id="KW-1185">Reference proteome</keyword>
<gene>
    <name evidence="1" type="ORF">SYYSPA8_37290</name>
</gene>
<name>A0AA86IZ97_9ACTN</name>
<evidence type="ECO:0000313" key="1">
    <source>
        <dbReference type="EMBL" id="BDT39576.1"/>
    </source>
</evidence>
<dbReference type="Proteomes" id="UP001291653">
    <property type="component" value="Plasmid pYSPA8-1"/>
</dbReference>
<reference evidence="1 2" key="1">
    <citation type="submission" date="2022-10" db="EMBL/GenBank/DDBJ databases">
        <title>Draft genome sequence of Streptomyces sp. YSPA8.</title>
        <authorList>
            <person name="Moriuchi R."/>
            <person name="Dohra H."/>
            <person name="Yamamura H."/>
            <person name="Kodani S."/>
        </authorList>
    </citation>
    <scope>NUCLEOTIDE SEQUENCE [LARGE SCALE GENOMIC DNA]</scope>
    <source>
        <strain evidence="1 2">YSPA8</strain>
        <plasmid evidence="1 2">pYSPA8-1</plasmid>
    </source>
</reference>
<dbReference type="AlphaFoldDB" id="A0AA86IZ97"/>